<dbReference type="GO" id="GO:0004674">
    <property type="term" value="F:protein serine/threonine kinase activity"/>
    <property type="evidence" value="ECO:0007669"/>
    <property type="project" value="UniProtKB-KW"/>
</dbReference>
<dbReference type="SMART" id="SM00220">
    <property type="entry name" value="S_TKc"/>
    <property type="match status" value="1"/>
</dbReference>
<dbReference type="InterPro" id="IPR011009">
    <property type="entry name" value="Kinase-like_dom_sf"/>
</dbReference>
<evidence type="ECO:0000256" key="8">
    <source>
        <dbReference type="ARBA" id="ARBA00022643"/>
    </source>
</evidence>
<feature type="domain" description="PAC" evidence="23">
    <location>
        <begin position="439"/>
        <end position="493"/>
    </location>
</feature>
<dbReference type="NCBIfam" id="TIGR00229">
    <property type="entry name" value="sensory_box"/>
    <property type="match status" value="2"/>
</dbReference>
<dbReference type="PROSITE" id="PS00107">
    <property type="entry name" value="PROTEIN_KINASE_ATP"/>
    <property type="match status" value="1"/>
</dbReference>
<dbReference type="Gene3D" id="3.30.200.20">
    <property type="entry name" value="Phosphorylase Kinase, domain 1"/>
    <property type="match status" value="1"/>
</dbReference>
<feature type="compositionally biased region" description="Low complexity" evidence="20">
    <location>
        <begin position="78"/>
        <end position="88"/>
    </location>
</feature>
<keyword evidence="8" id="KW-0288">FMN</keyword>
<evidence type="ECO:0000256" key="4">
    <source>
        <dbReference type="ARBA" id="ARBA00022527"/>
    </source>
</evidence>
<evidence type="ECO:0000256" key="2">
    <source>
        <dbReference type="ARBA" id="ARBA00009903"/>
    </source>
</evidence>
<accession>A0A126WZJ7</accession>
<keyword evidence="14" id="KW-0157">Chromophore</keyword>
<evidence type="ECO:0000259" key="21">
    <source>
        <dbReference type="PROSITE" id="PS50011"/>
    </source>
</evidence>
<reference evidence="24" key="1">
    <citation type="journal article" date="2016" name="Proc. Natl. Acad. Sci. U.S.A.">
        <title>Functional and topological diversity of LOV domain photoreceptors.</title>
        <authorList>
            <person name="Glantz S.T."/>
            <person name="Carpenter E.J."/>
            <person name="Melkonian M."/>
            <person name="Gardner K.H."/>
            <person name="Boyden E.S."/>
            <person name="Wong G.K."/>
            <person name="Chow B.Y."/>
        </authorList>
    </citation>
    <scope>NUCLEOTIDE SEQUENCE</scope>
    <source>
        <strain evidence="24">MVRF_2004979</strain>
    </source>
</reference>
<dbReference type="InterPro" id="IPR000014">
    <property type="entry name" value="PAS"/>
</dbReference>
<comment type="similarity">
    <text evidence="2">Belongs to the protein kinase superfamily. AGC Ser/Thr protein kinase family.</text>
</comment>
<comment type="catalytic activity">
    <reaction evidence="17">
        <text>L-seryl-[protein] + ATP = O-phospho-L-seryl-[protein] + ADP + H(+)</text>
        <dbReference type="Rhea" id="RHEA:17989"/>
        <dbReference type="Rhea" id="RHEA-COMP:9863"/>
        <dbReference type="Rhea" id="RHEA-COMP:11604"/>
        <dbReference type="ChEBI" id="CHEBI:15378"/>
        <dbReference type="ChEBI" id="CHEBI:29999"/>
        <dbReference type="ChEBI" id="CHEBI:30616"/>
        <dbReference type="ChEBI" id="CHEBI:83421"/>
        <dbReference type="ChEBI" id="CHEBI:456216"/>
        <dbReference type="EC" id="2.7.11.1"/>
    </reaction>
</comment>
<dbReference type="EMBL" id="KU700061">
    <property type="protein sequence ID" value="AML77915.1"/>
    <property type="molecule type" value="mRNA"/>
</dbReference>
<comment type="function">
    <text evidence="18">Protein kinase that acts as a blue light photoreceptor in a signal-transduction pathway for phototropic responses. Regulates a wide range of physiological activities in plants that maximize the efficiency of photosynthesis, such as chloroplast relocations, stomata opening, and leaf expansion.</text>
</comment>
<evidence type="ECO:0000256" key="14">
    <source>
        <dbReference type="ARBA" id="ARBA00022991"/>
    </source>
</evidence>
<evidence type="ECO:0000256" key="9">
    <source>
        <dbReference type="ARBA" id="ARBA00022679"/>
    </source>
</evidence>
<keyword evidence="10" id="KW-0677">Repeat</keyword>
<dbReference type="CDD" id="cd05574">
    <property type="entry name" value="STKc_phototropin_like"/>
    <property type="match status" value="1"/>
</dbReference>
<evidence type="ECO:0000256" key="5">
    <source>
        <dbReference type="ARBA" id="ARBA00022543"/>
    </source>
</evidence>
<evidence type="ECO:0000259" key="22">
    <source>
        <dbReference type="PROSITE" id="PS50112"/>
    </source>
</evidence>
<feature type="compositionally biased region" description="Polar residues" evidence="20">
    <location>
        <begin position="9"/>
        <end position="19"/>
    </location>
</feature>
<evidence type="ECO:0000259" key="23">
    <source>
        <dbReference type="PROSITE" id="PS50113"/>
    </source>
</evidence>
<dbReference type="FunFam" id="3.30.450.20:FF:000002">
    <property type="entry name" value="LOV domain-containing protein"/>
    <property type="match status" value="1"/>
</dbReference>
<dbReference type="SMART" id="SM00091">
    <property type="entry name" value="PAS"/>
    <property type="match status" value="2"/>
</dbReference>
<dbReference type="InterPro" id="IPR000700">
    <property type="entry name" value="PAS-assoc_C"/>
</dbReference>
<name>A0A126WZJ7_9ASPA</name>
<comment type="catalytic activity">
    <reaction evidence="16">
        <text>L-threonyl-[protein] + ATP = O-phospho-L-threonyl-[protein] + ADP + H(+)</text>
        <dbReference type="Rhea" id="RHEA:46608"/>
        <dbReference type="Rhea" id="RHEA-COMP:11060"/>
        <dbReference type="Rhea" id="RHEA-COMP:11605"/>
        <dbReference type="ChEBI" id="CHEBI:15378"/>
        <dbReference type="ChEBI" id="CHEBI:30013"/>
        <dbReference type="ChEBI" id="CHEBI:30616"/>
        <dbReference type="ChEBI" id="CHEBI:61977"/>
        <dbReference type="ChEBI" id="CHEBI:456216"/>
        <dbReference type="EC" id="2.7.11.1"/>
    </reaction>
</comment>
<keyword evidence="15" id="KW-0675">Receptor</keyword>
<dbReference type="EC" id="2.7.11.1" evidence="3"/>
<dbReference type="PROSITE" id="PS50011">
    <property type="entry name" value="PROTEIN_KINASE_DOM"/>
    <property type="match status" value="1"/>
</dbReference>
<comment type="cofactor">
    <cofactor evidence="1">
        <name>FMN</name>
        <dbReference type="ChEBI" id="CHEBI:58210"/>
    </cofactor>
</comment>
<evidence type="ECO:0000256" key="17">
    <source>
        <dbReference type="ARBA" id="ARBA00048679"/>
    </source>
</evidence>
<dbReference type="Pfam" id="PF13426">
    <property type="entry name" value="PAS_9"/>
    <property type="match status" value="2"/>
</dbReference>
<feature type="domain" description="Protein kinase" evidence="21">
    <location>
        <begin position="566"/>
        <end position="853"/>
    </location>
</feature>
<keyword evidence="9" id="KW-0808">Transferase</keyword>
<keyword evidence="4" id="KW-0723">Serine/threonine-protein kinase</keyword>
<keyword evidence="12" id="KW-0418">Kinase</keyword>
<evidence type="ECO:0000256" key="3">
    <source>
        <dbReference type="ARBA" id="ARBA00012513"/>
    </source>
</evidence>
<evidence type="ECO:0000256" key="18">
    <source>
        <dbReference type="ARBA" id="ARBA00058424"/>
    </source>
</evidence>
<dbReference type="SMART" id="SM00086">
    <property type="entry name" value="PAC"/>
    <property type="match status" value="2"/>
</dbReference>
<evidence type="ECO:0000256" key="7">
    <source>
        <dbReference type="ARBA" id="ARBA00022630"/>
    </source>
</evidence>
<evidence type="ECO:0000313" key="24">
    <source>
        <dbReference type="EMBL" id="AML77915.1"/>
    </source>
</evidence>
<dbReference type="InterPro" id="IPR000719">
    <property type="entry name" value="Prot_kinase_dom"/>
</dbReference>
<evidence type="ECO:0000256" key="12">
    <source>
        <dbReference type="ARBA" id="ARBA00022777"/>
    </source>
</evidence>
<evidence type="ECO:0000256" key="13">
    <source>
        <dbReference type="ARBA" id="ARBA00022840"/>
    </source>
</evidence>
<evidence type="ECO:0000256" key="19">
    <source>
        <dbReference type="PROSITE-ProRule" id="PRU10141"/>
    </source>
</evidence>
<organism evidence="24">
    <name type="scientific">Sansevieria trifasciata</name>
    <name type="common">snake plant</name>
    <dbReference type="NCBI Taxonomy" id="39534"/>
    <lineage>
        <taxon>Eukaryota</taxon>
        <taxon>Viridiplantae</taxon>
        <taxon>Streptophyta</taxon>
        <taxon>Embryophyta</taxon>
        <taxon>Tracheophyta</taxon>
        <taxon>Spermatophyta</taxon>
        <taxon>Magnoliopsida</taxon>
        <taxon>Liliopsida</taxon>
        <taxon>Asparagales</taxon>
        <taxon>Asparagaceae</taxon>
        <taxon>Nolinoideae</taxon>
        <taxon>Sansevieria</taxon>
    </lineage>
</organism>
<feature type="binding site" evidence="19">
    <location>
        <position position="595"/>
    </location>
    <ligand>
        <name>ATP</name>
        <dbReference type="ChEBI" id="CHEBI:30616"/>
    </ligand>
</feature>
<sequence length="902" mass="102045">MKETIEKSMASQAQQTSGEISEELNDAGISQAMVDRAAEWGLVVRSESDSDRMKVTVGLMSAGEGLAASRGRSRESTRTSAESSSSAEPSVPKVSQELKDALSTLQQTFVVSDATRPDCPIMYASAGFFSMTGYSVKEVIGRNCRFLQGPDTDKTELAKIREAVRTGKSYCGRLLNYKKNGMPFWNLLTITPIRDDSGKVIKFIGMQIEVSKYTEGLNDKTLRPNALPVSLIRYDARQKEKALSSMAEVVQTVKHPGTHPQDKDHDDDEKLKETEKFPVVSPLLNSADPKYFRSPGRLTPVTDIKGNSLRMSSRKSGRSSLMGFRGRKQSSTENNEVAIEPEILMTKDVQHESWENTEREKDKRQGLDLATTLERIEKNFVITDPRLPDNPIIYASDSFLELTEYSREEILGRNCRFLQGPDTDQGTVEKIRVAIREQREITVQLINYTKSGKKFWNLFHLQPMRDQKGELQYFIGVQLDGSDHVEPLSNRLSKKTEMQGAKVVKATAENVDEAVRELPDANLRPEDLWAIHSKPVFPMPHKKSNSSWLAIEKIRRQGEQISLKHFRPIKPLGCGDTGSVHLVELQGTKELFAMKAMDKSVMLNRNKVHRACIEREIYSLLDHPFLPTLYTSFQTKTHICLITDFCPGGELFALLDRQPMKIFKEETARFYAAEVVISLEYLHCLGIIYRDLKPENILLQKDGHIVLTDFDLSFLTSSKPQVLRPSLPRRRKKSRDQFHPIFVAEPSTQSNSFVGTEEYIAPEIIIGAGHSSAIDWWALGILLYEMLYSRTPFRGKNRQKTFFNILHKELTFPSSIPVSLAAKQLIHALLHRDPAYRLGSKSGANEIKQHPFFHDIKWPLIRCMTPPELDVPLQAIGKEPESSAKDTQLDDEEMLLQTLESL</sequence>
<dbReference type="Pfam" id="PF00069">
    <property type="entry name" value="Pkinase"/>
    <property type="match status" value="1"/>
</dbReference>
<feature type="region of interest" description="Disordered" evidence="20">
    <location>
        <begin position="291"/>
        <end position="334"/>
    </location>
</feature>
<keyword evidence="11 19" id="KW-0547">Nucleotide-binding</keyword>
<evidence type="ECO:0000256" key="20">
    <source>
        <dbReference type="SAM" id="MobiDB-lite"/>
    </source>
</evidence>
<dbReference type="InterPro" id="IPR017441">
    <property type="entry name" value="Protein_kinase_ATP_BS"/>
</dbReference>
<proteinExistence type="evidence at transcript level"/>
<dbReference type="PROSITE" id="PS00108">
    <property type="entry name" value="PROTEIN_KINASE_ST"/>
    <property type="match status" value="1"/>
</dbReference>
<dbReference type="FunFam" id="1.10.510.10:FF:000265">
    <property type="entry name" value="Putative LOV domain-containing protein"/>
    <property type="match status" value="1"/>
</dbReference>
<dbReference type="AlphaFoldDB" id="A0A126WZJ7"/>
<dbReference type="CDD" id="cd00130">
    <property type="entry name" value="PAS"/>
    <property type="match status" value="2"/>
</dbReference>
<evidence type="ECO:0000256" key="10">
    <source>
        <dbReference type="ARBA" id="ARBA00022737"/>
    </source>
</evidence>
<keyword evidence="6" id="KW-0716">Sensory transduction</keyword>
<feature type="domain" description="PAC" evidence="23">
    <location>
        <begin position="168"/>
        <end position="222"/>
    </location>
</feature>
<evidence type="ECO:0000256" key="16">
    <source>
        <dbReference type="ARBA" id="ARBA00047899"/>
    </source>
</evidence>
<feature type="region of interest" description="Disordered" evidence="20">
    <location>
        <begin position="64"/>
        <end position="95"/>
    </location>
</feature>
<evidence type="ECO:0000256" key="1">
    <source>
        <dbReference type="ARBA" id="ARBA00001917"/>
    </source>
</evidence>
<keyword evidence="5" id="KW-0600">Photoreceptor protein</keyword>
<feature type="domain" description="PAS" evidence="22">
    <location>
        <begin position="365"/>
        <end position="438"/>
    </location>
</feature>
<dbReference type="SUPFAM" id="SSF55785">
    <property type="entry name" value="PYP-like sensor domain (PAS domain)"/>
    <property type="match status" value="2"/>
</dbReference>
<protein>
    <recommendedName>
        <fullName evidence="3">non-specific serine/threonine protein kinase</fullName>
        <ecNumber evidence="3">2.7.11.1</ecNumber>
    </recommendedName>
</protein>
<dbReference type="InterPro" id="IPR008271">
    <property type="entry name" value="Ser/Thr_kinase_AS"/>
</dbReference>
<dbReference type="PROSITE" id="PS50113">
    <property type="entry name" value="PAC"/>
    <property type="match status" value="2"/>
</dbReference>
<dbReference type="Gene3D" id="3.30.450.20">
    <property type="entry name" value="PAS domain"/>
    <property type="match status" value="2"/>
</dbReference>
<dbReference type="SUPFAM" id="SSF56112">
    <property type="entry name" value="Protein kinase-like (PK-like)"/>
    <property type="match status" value="1"/>
</dbReference>
<dbReference type="GO" id="GO:0009882">
    <property type="term" value="F:blue light photoreceptor activity"/>
    <property type="evidence" value="ECO:0007669"/>
    <property type="project" value="UniProtKB-ARBA"/>
</dbReference>
<dbReference type="InterPro" id="IPR001610">
    <property type="entry name" value="PAC"/>
</dbReference>
<keyword evidence="7" id="KW-0285">Flavoprotein</keyword>
<feature type="region of interest" description="Disordered" evidence="20">
    <location>
        <begin position="1"/>
        <end position="27"/>
    </location>
</feature>
<dbReference type="PROSITE" id="PS50112">
    <property type="entry name" value="PAS"/>
    <property type="match status" value="2"/>
</dbReference>
<dbReference type="FunFam" id="3.30.200.20:FF:000133">
    <property type="entry name" value="LOV domain-containing protein"/>
    <property type="match status" value="1"/>
</dbReference>
<dbReference type="InterPro" id="IPR035965">
    <property type="entry name" value="PAS-like_dom_sf"/>
</dbReference>
<dbReference type="Gene3D" id="1.10.510.10">
    <property type="entry name" value="Transferase(Phosphotransferase) domain 1"/>
    <property type="match status" value="1"/>
</dbReference>
<evidence type="ECO:0000256" key="6">
    <source>
        <dbReference type="ARBA" id="ARBA00022606"/>
    </source>
</evidence>
<keyword evidence="13 19" id="KW-0067">ATP-binding</keyword>
<dbReference type="PANTHER" id="PTHR45637">
    <property type="entry name" value="FLIPPASE KINASE 1-RELATED"/>
    <property type="match status" value="1"/>
</dbReference>
<evidence type="ECO:0000256" key="15">
    <source>
        <dbReference type="ARBA" id="ARBA00023170"/>
    </source>
</evidence>
<dbReference type="GO" id="GO:0005524">
    <property type="term" value="F:ATP binding"/>
    <property type="evidence" value="ECO:0007669"/>
    <property type="project" value="UniProtKB-UniRule"/>
</dbReference>
<feature type="domain" description="PAS" evidence="22">
    <location>
        <begin position="94"/>
        <end position="167"/>
    </location>
</feature>
<dbReference type="FunFam" id="3.30.450.20:FF:000036">
    <property type="entry name" value="Putative LOV domain-containing protein"/>
    <property type="match status" value="1"/>
</dbReference>
<evidence type="ECO:0000256" key="11">
    <source>
        <dbReference type="ARBA" id="ARBA00022741"/>
    </source>
</evidence>